<dbReference type="AlphaFoldDB" id="A0A7J3Z811"/>
<evidence type="ECO:0000256" key="1">
    <source>
        <dbReference type="ARBA" id="ARBA00023125"/>
    </source>
</evidence>
<evidence type="ECO:0000313" key="3">
    <source>
        <dbReference type="EMBL" id="HHQ50735.1"/>
    </source>
</evidence>
<reference evidence="3" key="1">
    <citation type="journal article" date="2020" name="mSystems">
        <title>Genome- and Community-Level Interaction Insights into Carbon Utilization and Element Cycling Functions of Hydrothermarchaeota in Hydrothermal Sediment.</title>
        <authorList>
            <person name="Zhou Z."/>
            <person name="Liu Y."/>
            <person name="Xu W."/>
            <person name="Pan J."/>
            <person name="Luo Z.H."/>
            <person name="Li M."/>
        </authorList>
    </citation>
    <scope>NUCLEOTIDE SEQUENCE [LARGE SCALE GENOMIC DNA]</scope>
    <source>
        <strain evidence="3">SpSt-1105</strain>
    </source>
</reference>
<dbReference type="GO" id="GO:0003677">
    <property type="term" value="F:DNA binding"/>
    <property type="evidence" value="ECO:0007669"/>
    <property type="project" value="UniProtKB-KW"/>
</dbReference>
<name>A0A7J3Z811_9CREN</name>
<accession>A0A7J3Z811</accession>
<dbReference type="InterPro" id="IPR010095">
    <property type="entry name" value="Cas12f1-like_TNB"/>
</dbReference>
<dbReference type="Pfam" id="PF07282">
    <property type="entry name" value="Cas12f1-like_TNB"/>
    <property type="match status" value="1"/>
</dbReference>
<dbReference type="EMBL" id="DRYQ01000079">
    <property type="protein sequence ID" value="HHQ50735.1"/>
    <property type="molecule type" value="Genomic_DNA"/>
</dbReference>
<gene>
    <name evidence="3" type="ORF">ENM66_05240</name>
</gene>
<proteinExistence type="predicted"/>
<protein>
    <recommendedName>
        <fullName evidence="2">Cas12f1-like TNB domain-containing protein</fullName>
    </recommendedName>
</protein>
<comment type="caution">
    <text evidence="3">The sequence shown here is derived from an EMBL/GenBank/DDBJ whole genome shotgun (WGS) entry which is preliminary data.</text>
</comment>
<feature type="domain" description="Cas12f1-like TNB" evidence="2">
    <location>
        <begin position="2"/>
        <end position="35"/>
    </location>
</feature>
<keyword evidence="1" id="KW-0238">DNA-binding</keyword>
<sequence>MEYTDYKLYERGLNVVGVDARRTSITCSICGWIWYREEQGEQEDV</sequence>
<evidence type="ECO:0000259" key="2">
    <source>
        <dbReference type="Pfam" id="PF07282"/>
    </source>
</evidence>
<organism evidence="3">
    <name type="scientific">Ignisphaera aggregans</name>
    <dbReference type="NCBI Taxonomy" id="334771"/>
    <lineage>
        <taxon>Archaea</taxon>
        <taxon>Thermoproteota</taxon>
        <taxon>Thermoprotei</taxon>
        <taxon>Desulfurococcales</taxon>
        <taxon>Desulfurococcaceae</taxon>
        <taxon>Ignisphaera</taxon>
    </lineage>
</organism>